<dbReference type="PROSITE" id="PS51194">
    <property type="entry name" value="HELICASE_CTER"/>
    <property type="match status" value="1"/>
</dbReference>
<dbReference type="PANTHER" id="PTHR47959">
    <property type="entry name" value="ATP-DEPENDENT RNA HELICASE RHLE-RELATED"/>
    <property type="match status" value="1"/>
</dbReference>
<dbReference type="InterPro" id="IPR044742">
    <property type="entry name" value="DEAD/DEAH_RhlB"/>
</dbReference>
<dbReference type="Pfam" id="PF00270">
    <property type="entry name" value="DEAD"/>
    <property type="match status" value="1"/>
</dbReference>
<dbReference type="Pfam" id="PF00271">
    <property type="entry name" value="Helicase_C"/>
    <property type="match status" value="1"/>
</dbReference>
<dbReference type="PROSITE" id="PS51192">
    <property type="entry name" value="HELICASE_ATP_BIND_1"/>
    <property type="match status" value="1"/>
</dbReference>
<evidence type="ECO:0000256" key="7">
    <source>
        <dbReference type="SAM" id="MobiDB-lite"/>
    </source>
</evidence>
<dbReference type="GO" id="GO:0004386">
    <property type="term" value="F:helicase activity"/>
    <property type="evidence" value="ECO:0007669"/>
    <property type="project" value="UniProtKB-KW"/>
</dbReference>
<keyword evidence="12" id="KW-1185">Reference proteome</keyword>
<evidence type="ECO:0000313" key="11">
    <source>
        <dbReference type="EMBL" id="GHO60639.1"/>
    </source>
</evidence>
<dbReference type="SUPFAM" id="SSF52540">
    <property type="entry name" value="P-loop containing nucleoside triphosphate hydrolases"/>
    <property type="match status" value="1"/>
</dbReference>
<evidence type="ECO:0000256" key="1">
    <source>
        <dbReference type="ARBA" id="ARBA00022741"/>
    </source>
</evidence>
<keyword evidence="2" id="KW-0378">Hydrolase</keyword>
<feature type="region of interest" description="Disordered" evidence="7">
    <location>
        <begin position="490"/>
        <end position="566"/>
    </location>
</feature>
<evidence type="ECO:0000256" key="2">
    <source>
        <dbReference type="ARBA" id="ARBA00022801"/>
    </source>
</evidence>
<dbReference type="InterPro" id="IPR011545">
    <property type="entry name" value="DEAD/DEAH_box_helicase_dom"/>
</dbReference>
<feature type="region of interest" description="Disordered" evidence="7">
    <location>
        <begin position="438"/>
        <end position="460"/>
    </location>
</feature>
<evidence type="ECO:0000259" key="10">
    <source>
        <dbReference type="PROSITE" id="PS51195"/>
    </source>
</evidence>
<dbReference type="CDD" id="cd18787">
    <property type="entry name" value="SF2_C_DEAD"/>
    <property type="match status" value="1"/>
</dbReference>
<dbReference type="CDD" id="cd00268">
    <property type="entry name" value="DEADc"/>
    <property type="match status" value="1"/>
</dbReference>
<dbReference type="Proteomes" id="UP000654345">
    <property type="component" value="Unassembled WGS sequence"/>
</dbReference>
<keyword evidence="1" id="KW-0547">Nucleotide-binding</keyword>
<gene>
    <name evidence="11" type="primary">cshA</name>
    <name evidence="11" type="ORF">KSB_91140</name>
</gene>
<organism evidence="11 12">
    <name type="scientific">Ktedonobacter robiniae</name>
    <dbReference type="NCBI Taxonomy" id="2778365"/>
    <lineage>
        <taxon>Bacteria</taxon>
        <taxon>Bacillati</taxon>
        <taxon>Chloroflexota</taxon>
        <taxon>Ktedonobacteria</taxon>
        <taxon>Ktedonobacterales</taxon>
        <taxon>Ktedonobacteraceae</taxon>
        <taxon>Ktedonobacter</taxon>
    </lineage>
</organism>
<evidence type="ECO:0000313" key="12">
    <source>
        <dbReference type="Proteomes" id="UP000654345"/>
    </source>
</evidence>
<keyword evidence="4" id="KW-0067">ATP-binding</keyword>
<feature type="compositionally biased region" description="Basic and acidic residues" evidence="7">
    <location>
        <begin position="554"/>
        <end position="566"/>
    </location>
</feature>
<feature type="compositionally biased region" description="Basic and acidic residues" evidence="7">
    <location>
        <begin position="490"/>
        <end position="517"/>
    </location>
</feature>
<feature type="domain" description="DEAD-box RNA helicase Q" evidence="10">
    <location>
        <begin position="2"/>
        <end position="30"/>
    </location>
</feature>
<evidence type="ECO:0000259" key="8">
    <source>
        <dbReference type="PROSITE" id="PS51192"/>
    </source>
</evidence>
<dbReference type="PROSITE" id="PS51195">
    <property type="entry name" value="Q_MOTIF"/>
    <property type="match status" value="1"/>
</dbReference>
<evidence type="ECO:0000256" key="3">
    <source>
        <dbReference type="ARBA" id="ARBA00022806"/>
    </source>
</evidence>
<name>A0ABQ3V6X0_9CHLR</name>
<protein>
    <submittedName>
        <fullName evidence="11">DEAD-box ATP-dependent RNA helicase CshA</fullName>
    </submittedName>
</protein>
<dbReference type="EMBL" id="BNJG01000006">
    <property type="protein sequence ID" value="GHO60639.1"/>
    <property type="molecule type" value="Genomic_DNA"/>
</dbReference>
<dbReference type="InterPro" id="IPR014014">
    <property type="entry name" value="RNA_helicase_DEAD_Q_motif"/>
</dbReference>
<evidence type="ECO:0000256" key="4">
    <source>
        <dbReference type="ARBA" id="ARBA00022840"/>
    </source>
</evidence>
<proteinExistence type="inferred from homology"/>
<dbReference type="RefSeq" id="WP_201376713.1">
    <property type="nucleotide sequence ID" value="NZ_BNJG01000006.1"/>
</dbReference>
<dbReference type="InterPro" id="IPR050079">
    <property type="entry name" value="DEAD_box_RNA_helicase"/>
</dbReference>
<accession>A0ABQ3V6X0</accession>
<evidence type="ECO:0000256" key="6">
    <source>
        <dbReference type="PROSITE-ProRule" id="PRU00552"/>
    </source>
</evidence>
<dbReference type="Gene3D" id="3.40.50.300">
    <property type="entry name" value="P-loop containing nucleotide triphosphate hydrolases"/>
    <property type="match status" value="2"/>
</dbReference>
<comment type="caution">
    <text evidence="11">The sequence shown here is derived from an EMBL/GenBank/DDBJ whole genome shotgun (WGS) entry which is preliminary data.</text>
</comment>
<dbReference type="InterPro" id="IPR027417">
    <property type="entry name" value="P-loop_NTPase"/>
</dbReference>
<evidence type="ECO:0000256" key="5">
    <source>
        <dbReference type="ARBA" id="ARBA00038437"/>
    </source>
</evidence>
<sequence length="566" mass="63360">MPSFQDLPLQPATRAVLASMQITEQTPIQAEAIPALLAGKDVIGQSATGSGKTLAYGIPLIERLAKNRRVAQALVLVPTRELAVQVNSVLSTFAAPRRLTTALLVGGRRYEKQISALRYGAQIIIGTPGRIKDHLEQGNLVLRDIRICVLDEADQMLDSGFGPEIEQILETSPEDRQMALFSATMPTWIAKLQEKFLKDPVKVTITPEAGVQSTIEQVVYQVPRGKKVEALCTLLASTQGEISLIFGRTKMGVERLGEQLSNLGFAVGTFHGDKSQRAREDVLMAFRRGQVQMLLATDVAARGLDIRGITQVINYELPDSDELFTHRIGRTGRMGRYGKAVTLLAPSDMSKWRRMSRSFGQPVAVQKMVLNDEAALARPMVMSEEKQARDLERDSEQALLEDEDTQVVTLNERPRRERSRFQETQGAYTRKRPYERTRNEFSVRRPERSNDTFADAERPARSRVRHTEVFVETEGQAHARARRAELFIEPELPARRQERRAATFEKPSTDKTREYKRGTGKPSNFGKGEGKGRKPAFSSFDTRSGKRTSGGAARDARRTRDRISSR</sequence>
<comment type="similarity">
    <text evidence="5">Belongs to the DEAD box helicase family.</text>
</comment>
<dbReference type="SMART" id="SM00487">
    <property type="entry name" value="DEXDc"/>
    <property type="match status" value="1"/>
</dbReference>
<dbReference type="InterPro" id="IPR001650">
    <property type="entry name" value="Helicase_C-like"/>
</dbReference>
<dbReference type="PANTHER" id="PTHR47959:SF1">
    <property type="entry name" value="ATP-DEPENDENT RNA HELICASE DBPA"/>
    <property type="match status" value="1"/>
</dbReference>
<feature type="domain" description="Helicase C-terminal" evidence="9">
    <location>
        <begin position="227"/>
        <end position="376"/>
    </location>
</feature>
<feature type="domain" description="Helicase ATP-binding" evidence="8">
    <location>
        <begin position="33"/>
        <end position="203"/>
    </location>
</feature>
<keyword evidence="3 11" id="KW-0347">Helicase</keyword>
<feature type="short sequence motif" description="Q motif" evidence="6">
    <location>
        <begin position="2"/>
        <end position="30"/>
    </location>
</feature>
<dbReference type="SMART" id="SM00490">
    <property type="entry name" value="HELICc"/>
    <property type="match status" value="1"/>
</dbReference>
<dbReference type="InterPro" id="IPR014001">
    <property type="entry name" value="Helicase_ATP-bd"/>
</dbReference>
<evidence type="ECO:0000259" key="9">
    <source>
        <dbReference type="PROSITE" id="PS51194"/>
    </source>
</evidence>
<reference evidence="11 12" key="1">
    <citation type="journal article" date="2021" name="Int. J. Syst. Evol. Microbiol.">
        <title>Reticulibacter mediterranei gen. nov., sp. nov., within the new family Reticulibacteraceae fam. nov., and Ktedonospora formicarum gen. nov., sp. nov., Ktedonobacter robiniae sp. nov., Dictyobacter formicarum sp. nov. and Dictyobacter arantiisoli sp. nov., belonging to the class Ktedonobacteria.</title>
        <authorList>
            <person name="Yabe S."/>
            <person name="Zheng Y."/>
            <person name="Wang C.M."/>
            <person name="Sakai Y."/>
            <person name="Abe K."/>
            <person name="Yokota A."/>
            <person name="Donadio S."/>
            <person name="Cavaletti L."/>
            <person name="Monciardini P."/>
        </authorList>
    </citation>
    <scope>NUCLEOTIDE SEQUENCE [LARGE SCALE GENOMIC DNA]</scope>
    <source>
        <strain evidence="11 12">SOSP1-30</strain>
    </source>
</reference>